<dbReference type="EMBL" id="PVMZ01000002">
    <property type="protein sequence ID" value="PRX24890.1"/>
    <property type="molecule type" value="Genomic_DNA"/>
</dbReference>
<gene>
    <name evidence="3" type="ORF">CLV67_102673</name>
</gene>
<keyword evidence="4" id="KW-1185">Reference proteome</keyword>
<feature type="region of interest" description="Disordered" evidence="1">
    <location>
        <begin position="145"/>
        <end position="167"/>
    </location>
</feature>
<dbReference type="Proteomes" id="UP000239415">
    <property type="component" value="Unassembled WGS sequence"/>
</dbReference>
<feature type="transmembrane region" description="Helical" evidence="2">
    <location>
        <begin position="24"/>
        <end position="45"/>
    </location>
</feature>
<proteinExistence type="predicted"/>
<feature type="transmembrane region" description="Helical" evidence="2">
    <location>
        <begin position="57"/>
        <end position="80"/>
    </location>
</feature>
<reference evidence="3 4" key="1">
    <citation type="submission" date="2018-03" db="EMBL/GenBank/DDBJ databases">
        <title>Genomic Encyclopedia of Archaeal and Bacterial Type Strains, Phase II (KMG-II): from individual species to whole genera.</title>
        <authorList>
            <person name="Goeker M."/>
        </authorList>
    </citation>
    <scope>NUCLEOTIDE SEQUENCE [LARGE SCALE GENOMIC DNA]</scope>
    <source>
        <strain evidence="3 4">DSM 43146</strain>
    </source>
</reference>
<accession>A0A2T0KMP3</accession>
<dbReference type="AlphaFoldDB" id="A0A2T0KMP3"/>
<evidence type="ECO:0000256" key="2">
    <source>
        <dbReference type="SAM" id="Phobius"/>
    </source>
</evidence>
<feature type="compositionally biased region" description="Low complexity" evidence="1">
    <location>
        <begin position="158"/>
        <end position="167"/>
    </location>
</feature>
<evidence type="ECO:0000313" key="4">
    <source>
        <dbReference type="Proteomes" id="UP000239415"/>
    </source>
</evidence>
<feature type="transmembrane region" description="Helical" evidence="2">
    <location>
        <begin position="92"/>
        <end position="110"/>
    </location>
</feature>
<keyword evidence="2" id="KW-0472">Membrane</keyword>
<protein>
    <submittedName>
        <fullName evidence="3">Uncharacterized protein</fullName>
    </submittedName>
</protein>
<comment type="caution">
    <text evidence="3">The sequence shown here is derived from an EMBL/GenBank/DDBJ whole genome shotgun (WGS) entry which is preliminary data.</text>
</comment>
<organism evidence="3 4">
    <name type="scientific">Actinoplanes italicus</name>
    <dbReference type="NCBI Taxonomy" id="113567"/>
    <lineage>
        <taxon>Bacteria</taxon>
        <taxon>Bacillati</taxon>
        <taxon>Actinomycetota</taxon>
        <taxon>Actinomycetes</taxon>
        <taxon>Micromonosporales</taxon>
        <taxon>Micromonosporaceae</taxon>
        <taxon>Actinoplanes</taxon>
    </lineage>
</organism>
<evidence type="ECO:0000313" key="3">
    <source>
        <dbReference type="EMBL" id="PRX24890.1"/>
    </source>
</evidence>
<evidence type="ECO:0000256" key="1">
    <source>
        <dbReference type="SAM" id="MobiDB-lite"/>
    </source>
</evidence>
<sequence>MFRRGPPGGSSVRIMQRGSRPRGLTTRAGIAAALFAVAVVPGWTLGDLAEESTGRPVLDWLITCGWSGVAVAVGAPYGSYRRLDGFAGAVPLYGWYLAGVLSWRLALLPYRDWEPRRDELWQARWLTGDLIGHWRADAAARRAVTAGKRPGAARRTRSATSRRPSAS</sequence>
<keyword evidence="2" id="KW-1133">Transmembrane helix</keyword>
<keyword evidence="2" id="KW-0812">Transmembrane</keyword>
<name>A0A2T0KMP3_9ACTN</name>